<name>A0A5J4NVP1_9TREM</name>
<dbReference type="AlphaFoldDB" id="A0A5J4NVP1"/>
<evidence type="ECO:0000313" key="3">
    <source>
        <dbReference type="Proteomes" id="UP000324629"/>
    </source>
</evidence>
<organism evidence="2 3">
    <name type="scientific">Paragonimus westermani</name>
    <dbReference type="NCBI Taxonomy" id="34504"/>
    <lineage>
        <taxon>Eukaryota</taxon>
        <taxon>Metazoa</taxon>
        <taxon>Spiralia</taxon>
        <taxon>Lophotrochozoa</taxon>
        <taxon>Platyhelminthes</taxon>
        <taxon>Trematoda</taxon>
        <taxon>Digenea</taxon>
        <taxon>Plagiorchiida</taxon>
        <taxon>Troglotremata</taxon>
        <taxon>Troglotrematidae</taxon>
        <taxon>Paragonimus</taxon>
    </lineage>
</organism>
<gene>
    <name evidence="2" type="ORF">DEA37_0002953</name>
</gene>
<feature type="signal peptide" evidence="1">
    <location>
        <begin position="1"/>
        <end position="23"/>
    </location>
</feature>
<dbReference type="Proteomes" id="UP000324629">
    <property type="component" value="Unassembled WGS sequence"/>
</dbReference>
<evidence type="ECO:0000313" key="2">
    <source>
        <dbReference type="EMBL" id="KAA3679581.1"/>
    </source>
</evidence>
<accession>A0A5J4NVP1</accession>
<protein>
    <submittedName>
        <fullName evidence="2">Uncharacterized protein</fullName>
    </submittedName>
</protein>
<comment type="caution">
    <text evidence="2">The sequence shown here is derived from an EMBL/GenBank/DDBJ whole genome shotgun (WGS) entry which is preliminary data.</text>
</comment>
<proteinExistence type="predicted"/>
<feature type="chain" id="PRO_5023908770" evidence="1">
    <location>
        <begin position="24"/>
        <end position="183"/>
    </location>
</feature>
<evidence type="ECO:0000256" key="1">
    <source>
        <dbReference type="SAM" id="SignalP"/>
    </source>
</evidence>
<keyword evidence="3" id="KW-1185">Reference proteome</keyword>
<reference evidence="2 3" key="1">
    <citation type="journal article" date="2019" name="Gigascience">
        <title>Whole-genome sequence of the oriental lung fluke Paragonimus westermani.</title>
        <authorList>
            <person name="Oey H."/>
            <person name="Zakrzewski M."/>
            <person name="Narain K."/>
            <person name="Devi K.R."/>
            <person name="Agatsuma T."/>
            <person name="Nawaratna S."/>
            <person name="Gobert G.N."/>
            <person name="Jones M.K."/>
            <person name="Ragan M.A."/>
            <person name="McManus D.P."/>
            <person name="Krause L."/>
        </authorList>
    </citation>
    <scope>NUCLEOTIDE SEQUENCE [LARGE SCALE GENOMIC DNA]</scope>
    <source>
        <strain evidence="2 3">IND2009</strain>
    </source>
</reference>
<keyword evidence="1" id="KW-0732">Signal</keyword>
<dbReference type="EMBL" id="QNGE01000693">
    <property type="protein sequence ID" value="KAA3679581.1"/>
    <property type="molecule type" value="Genomic_DNA"/>
</dbReference>
<sequence length="183" mass="22247">MLLRLSLLFVVLSLAFGAQLVQCVEDSIRSTVYPRYEPYGYADNDYKSRQWPTYKQIKKGPIKYVFVHEVEPVPIKYDKYRNDYDYGYGNRIHWKPERRIELTLVTRLIERIPFPVYSNKLPYSWYSLRTQKPDRHIRYIPYSDRPRWIDRYSPNERGYSPARLSTSYPDYGRQFRYPPSMYL</sequence>